<sequence>MELEEFTERFVKEMVRLGGETFADGSSVAEYARETAPLYYAEDYQREEGPEACAEADIDCWEYEST</sequence>
<proteinExistence type="predicted"/>
<evidence type="ECO:0000313" key="2">
    <source>
        <dbReference type="Proteomes" id="UP000238338"/>
    </source>
</evidence>
<accession>A0A2S8RWK3</accession>
<dbReference type="OrthoDB" id="7596689at2"/>
<keyword evidence="2" id="KW-1185">Reference proteome</keyword>
<name>A0A2S8RWK3_9RHOB</name>
<evidence type="ECO:0000313" key="1">
    <source>
        <dbReference type="EMBL" id="PQV52867.1"/>
    </source>
</evidence>
<dbReference type="RefSeq" id="WP_105516515.1">
    <property type="nucleotide sequence ID" value="NZ_PVEP01000015.1"/>
</dbReference>
<organism evidence="1 2">
    <name type="scientific">Albidovulum denitrificans</name>
    <dbReference type="NCBI Taxonomy" id="404881"/>
    <lineage>
        <taxon>Bacteria</taxon>
        <taxon>Pseudomonadati</taxon>
        <taxon>Pseudomonadota</taxon>
        <taxon>Alphaproteobacteria</taxon>
        <taxon>Rhodobacterales</taxon>
        <taxon>Paracoccaceae</taxon>
        <taxon>Albidovulum</taxon>
    </lineage>
</organism>
<gene>
    <name evidence="1" type="ORF">LX70_03973</name>
</gene>
<dbReference type="EMBL" id="PVEP01000015">
    <property type="protein sequence ID" value="PQV52867.1"/>
    <property type="molecule type" value="Genomic_DNA"/>
</dbReference>
<reference evidence="1 2" key="1">
    <citation type="submission" date="2018-02" db="EMBL/GenBank/DDBJ databases">
        <title>Genomic Encyclopedia of Archaeal and Bacterial Type Strains, Phase II (KMG-II): from individual species to whole genera.</title>
        <authorList>
            <person name="Goeker M."/>
        </authorList>
    </citation>
    <scope>NUCLEOTIDE SEQUENCE [LARGE SCALE GENOMIC DNA]</scope>
    <source>
        <strain evidence="1 2">DSM 18921</strain>
    </source>
</reference>
<dbReference type="Proteomes" id="UP000238338">
    <property type="component" value="Unassembled WGS sequence"/>
</dbReference>
<comment type="caution">
    <text evidence="1">The sequence shown here is derived from an EMBL/GenBank/DDBJ whole genome shotgun (WGS) entry which is preliminary data.</text>
</comment>
<dbReference type="AlphaFoldDB" id="A0A2S8RWK3"/>
<protein>
    <submittedName>
        <fullName evidence="1">Uncharacterized protein</fullName>
    </submittedName>
</protein>